<accession>A0A0D2SID2</accession>
<proteinExistence type="predicted"/>
<dbReference type="Proteomes" id="UP000032304">
    <property type="component" value="Chromosome 7"/>
</dbReference>
<gene>
    <name evidence="1" type="ORF">B456_007G226300</name>
</gene>
<evidence type="ECO:0000313" key="1">
    <source>
        <dbReference type="EMBL" id="KJB43959.1"/>
    </source>
</evidence>
<sequence length="87" mass="9702">MAGTLSPTKSMAGVDVFPHMSCNYKGVPVPELAIWCCPSTPLVYIGTKLREGVPDVFHHNLKSNHSRLPDVQGLRFWARCRPDQKPN</sequence>
<organism evidence="1 2">
    <name type="scientific">Gossypium raimondii</name>
    <name type="common">Peruvian cotton</name>
    <name type="synonym">Gossypium klotzschianum subsp. raimondii</name>
    <dbReference type="NCBI Taxonomy" id="29730"/>
    <lineage>
        <taxon>Eukaryota</taxon>
        <taxon>Viridiplantae</taxon>
        <taxon>Streptophyta</taxon>
        <taxon>Embryophyta</taxon>
        <taxon>Tracheophyta</taxon>
        <taxon>Spermatophyta</taxon>
        <taxon>Magnoliopsida</taxon>
        <taxon>eudicotyledons</taxon>
        <taxon>Gunneridae</taxon>
        <taxon>Pentapetalae</taxon>
        <taxon>rosids</taxon>
        <taxon>malvids</taxon>
        <taxon>Malvales</taxon>
        <taxon>Malvaceae</taxon>
        <taxon>Malvoideae</taxon>
        <taxon>Gossypium</taxon>
    </lineage>
</organism>
<dbReference type="EMBL" id="CM001746">
    <property type="protein sequence ID" value="KJB43959.1"/>
    <property type="molecule type" value="Genomic_DNA"/>
</dbReference>
<name>A0A0D2SID2_GOSRA</name>
<evidence type="ECO:0000313" key="2">
    <source>
        <dbReference type="Proteomes" id="UP000032304"/>
    </source>
</evidence>
<keyword evidence="2" id="KW-1185">Reference proteome</keyword>
<dbReference type="AlphaFoldDB" id="A0A0D2SID2"/>
<protein>
    <submittedName>
        <fullName evidence="1">Uncharacterized protein</fullName>
    </submittedName>
</protein>
<reference evidence="1 2" key="1">
    <citation type="journal article" date="2012" name="Nature">
        <title>Repeated polyploidization of Gossypium genomes and the evolution of spinnable cotton fibres.</title>
        <authorList>
            <person name="Paterson A.H."/>
            <person name="Wendel J.F."/>
            <person name="Gundlach H."/>
            <person name="Guo H."/>
            <person name="Jenkins J."/>
            <person name="Jin D."/>
            <person name="Llewellyn D."/>
            <person name="Showmaker K.C."/>
            <person name="Shu S."/>
            <person name="Udall J."/>
            <person name="Yoo M.J."/>
            <person name="Byers R."/>
            <person name="Chen W."/>
            <person name="Doron-Faigenboim A."/>
            <person name="Duke M.V."/>
            <person name="Gong L."/>
            <person name="Grimwood J."/>
            <person name="Grover C."/>
            <person name="Grupp K."/>
            <person name="Hu G."/>
            <person name="Lee T.H."/>
            <person name="Li J."/>
            <person name="Lin L."/>
            <person name="Liu T."/>
            <person name="Marler B.S."/>
            <person name="Page J.T."/>
            <person name="Roberts A.W."/>
            <person name="Romanel E."/>
            <person name="Sanders W.S."/>
            <person name="Szadkowski E."/>
            <person name="Tan X."/>
            <person name="Tang H."/>
            <person name="Xu C."/>
            <person name="Wang J."/>
            <person name="Wang Z."/>
            <person name="Zhang D."/>
            <person name="Zhang L."/>
            <person name="Ashrafi H."/>
            <person name="Bedon F."/>
            <person name="Bowers J.E."/>
            <person name="Brubaker C.L."/>
            <person name="Chee P.W."/>
            <person name="Das S."/>
            <person name="Gingle A.R."/>
            <person name="Haigler C.H."/>
            <person name="Harker D."/>
            <person name="Hoffmann L.V."/>
            <person name="Hovav R."/>
            <person name="Jones D.C."/>
            <person name="Lemke C."/>
            <person name="Mansoor S."/>
            <person name="ur Rahman M."/>
            <person name="Rainville L.N."/>
            <person name="Rambani A."/>
            <person name="Reddy U.K."/>
            <person name="Rong J.K."/>
            <person name="Saranga Y."/>
            <person name="Scheffler B.E."/>
            <person name="Scheffler J.A."/>
            <person name="Stelly D.M."/>
            <person name="Triplett B.A."/>
            <person name="Van Deynze A."/>
            <person name="Vaslin M.F."/>
            <person name="Waghmare V.N."/>
            <person name="Walford S.A."/>
            <person name="Wright R.J."/>
            <person name="Zaki E.A."/>
            <person name="Zhang T."/>
            <person name="Dennis E.S."/>
            <person name="Mayer K.F."/>
            <person name="Peterson D.G."/>
            <person name="Rokhsar D.S."/>
            <person name="Wang X."/>
            <person name="Schmutz J."/>
        </authorList>
    </citation>
    <scope>NUCLEOTIDE SEQUENCE [LARGE SCALE GENOMIC DNA]</scope>
</reference>
<dbReference type="Gramene" id="KJB43959">
    <property type="protein sequence ID" value="KJB43959"/>
    <property type="gene ID" value="B456_007G226300"/>
</dbReference>